<feature type="transmembrane region" description="Helical" evidence="8">
    <location>
        <begin position="430"/>
        <end position="451"/>
    </location>
</feature>
<protein>
    <submittedName>
        <fullName evidence="10">Glycosyltransferase family 39 protein</fullName>
    </submittedName>
</protein>
<keyword evidence="11" id="KW-1185">Reference proteome</keyword>
<keyword evidence="7 8" id="KW-0472">Membrane</keyword>
<comment type="subcellular location">
    <subcellularLocation>
        <location evidence="1">Cell membrane</location>
        <topology evidence="1">Multi-pass membrane protein</topology>
    </subcellularLocation>
</comment>
<evidence type="ECO:0000259" key="9">
    <source>
        <dbReference type="Pfam" id="PF13231"/>
    </source>
</evidence>
<feature type="transmembrane region" description="Helical" evidence="8">
    <location>
        <begin position="204"/>
        <end position="221"/>
    </location>
</feature>
<keyword evidence="3" id="KW-0328">Glycosyltransferase</keyword>
<feature type="transmembrane region" description="Helical" evidence="8">
    <location>
        <begin position="233"/>
        <end position="254"/>
    </location>
</feature>
<dbReference type="PANTHER" id="PTHR33908:SF3">
    <property type="entry name" value="UNDECAPRENYL PHOSPHATE-ALPHA-4-AMINO-4-DEOXY-L-ARABINOSE ARABINOSYL TRANSFERASE"/>
    <property type="match status" value="1"/>
</dbReference>
<evidence type="ECO:0000256" key="2">
    <source>
        <dbReference type="ARBA" id="ARBA00022475"/>
    </source>
</evidence>
<feature type="transmembrane region" description="Helical" evidence="8">
    <location>
        <begin position="285"/>
        <end position="309"/>
    </location>
</feature>
<evidence type="ECO:0000256" key="1">
    <source>
        <dbReference type="ARBA" id="ARBA00004651"/>
    </source>
</evidence>
<evidence type="ECO:0000256" key="7">
    <source>
        <dbReference type="ARBA" id="ARBA00023136"/>
    </source>
</evidence>
<evidence type="ECO:0000256" key="4">
    <source>
        <dbReference type="ARBA" id="ARBA00022679"/>
    </source>
</evidence>
<dbReference type="GO" id="GO:0009103">
    <property type="term" value="P:lipopolysaccharide biosynthetic process"/>
    <property type="evidence" value="ECO:0007669"/>
    <property type="project" value="TreeGrafter"/>
</dbReference>
<dbReference type="AlphaFoldDB" id="A0A317DVN5"/>
<feature type="transmembrane region" description="Helical" evidence="8">
    <location>
        <begin position="123"/>
        <end position="143"/>
    </location>
</feature>
<reference evidence="11" key="1">
    <citation type="submission" date="2018-05" db="EMBL/GenBank/DDBJ databases">
        <title>Zavarzinia sp. HR-AS.</title>
        <authorList>
            <person name="Lee Y."/>
            <person name="Jeon C.O."/>
        </authorList>
    </citation>
    <scope>NUCLEOTIDE SEQUENCE [LARGE SCALE GENOMIC DNA]</scope>
    <source>
        <strain evidence="11">DSM 1231</strain>
    </source>
</reference>
<feature type="transmembrane region" description="Helical" evidence="8">
    <location>
        <begin position="316"/>
        <end position="333"/>
    </location>
</feature>
<keyword evidence="4 10" id="KW-0808">Transferase</keyword>
<accession>A0A317DVN5</accession>
<feature type="transmembrane region" description="Helical" evidence="8">
    <location>
        <begin position="12"/>
        <end position="32"/>
    </location>
</feature>
<feature type="transmembrane region" description="Helical" evidence="8">
    <location>
        <begin position="403"/>
        <end position="423"/>
    </location>
</feature>
<feature type="transmembrane region" description="Helical" evidence="8">
    <location>
        <begin position="95"/>
        <end position="116"/>
    </location>
</feature>
<keyword evidence="5 8" id="KW-0812">Transmembrane</keyword>
<gene>
    <name evidence="10" type="ORF">DKG75_21060</name>
</gene>
<evidence type="ECO:0000256" key="5">
    <source>
        <dbReference type="ARBA" id="ARBA00022692"/>
    </source>
</evidence>
<evidence type="ECO:0000256" key="6">
    <source>
        <dbReference type="ARBA" id="ARBA00022989"/>
    </source>
</evidence>
<dbReference type="Proteomes" id="UP000246077">
    <property type="component" value="Unassembled WGS sequence"/>
</dbReference>
<dbReference type="RefSeq" id="WP_109923164.1">
    <property type="nucleotide sequence ID" value="NZ_QGLF01000007.1"/>
</dbReference>
<feature type="transmembrane region" description="Helical" evidence="8">
    <location>
        <begin position="149"/>
        <end position="167"/>
    </location>
</feature>
<feature type="transmembrane region" description="Helical" evidence="8">
    <location>
        <begin position="345"/>
        <end position="361"/>
    </location>
</feature>
<name>A0A317DVN5_9PROT</name>
<dbReference type="OrthoDB" id="9810951at2"/>
<dbReference type="EMBL" id="QGLF01000007">
    <property type="protein sequence ID" value="PWR18030.1"/>
    <property type="molecule type" value="Genomic_DNA"/>
</dbReference>
<dbReference type="GO" id="GO:0010041">
    <property type="term" value="P:response to iron(III) ion"/>
    <property type="evidence" value="ECO:0007669"/>
    <property type="project" value="TreeGrafter"/>
</dbReference>
<dbReference type="InterPro" id="IPR050297">
    <property type="entry name" value="LipidA_mod_glycosyltrf_83"/>
</dbReference>
<dbReference type="Pfam" id="PF13231">
    <property type="entry name" value="PMT_2"/>
    <property type="match status" value="1"/>
</dbReference>
<sequence>MTAAAADRPAGGGWTGGLILLLLCLAMFLPGINRLPPTDRDESRFAQATRQMVETGDYVDIRFQDVPRHKKPVGIYWLQAAAVAVAGEGADSAIWVYRLPSALGITLGVLMLYGIGRRFAGEAVAFGAAALLAAAVVANIEARLAKTDAMLLGATTGALVCFGLVYVRAAYIRAGAGRLAGWALPLAGWAFVGLGVLIKGPITPLIAALAVAALLVADRGRGSNLAFLKGLRILPGLVLVAVIAAPWIVAITLLTKGAFLADSVGGDLVPKLLGGEESHGAPPGYYFLTMAGMLWPGAVLVGLGLPWAFARRQLPWVRFALAWAVPGFLLFELVPTKLPHYTLPYYPALLLLGVGAAVEGFRPLTRLGRGWRLLILGVFALVGLALGAGLAGIEWYFNGGPGVAGGLALLVALLVTAGTIVLLRRDEVRRAIAVMAIGAAALHATVFAAILPDAEALWPARALRARLAEVGVLTAPAMQVVGYAEPSLVFLTRTDLKTASPDEAARLLREVPGAVVLIEAGWRAAFDAALGGLAVQDLGHVRGINVSRGKPVDVAILRRAP</sequence>
<comment type="caution">
    <text evidence="10">The sequence shown here is derived from an EMBL/GenBank/DDBJ whole genome shotgun (WGS) entry which is preliminary data.</text>
</comment>
<keyword evidence="6 8" id="KW-1133">Transmembrane helix</keyword>
<organism evidence="10 11">
    <name type="scientific">Zavarzinia compransoris</name>
    <dbReference type="NCBI Taxonomy" id="1264899"/>
    <lineage>
        <taxon>Bacteria</taxon>
        <taxon>Pseudomonadati</taxon>
        <taxon>Pseudomonadota</taxon>
        <taxon>Alphaproteobacteria</taxon>
        <taxon>Rhodospirillales</taxon>
        <taxon>Zavarziniaceae</taxon>
        <taxon>Zavarzinia</taxon>
    </lineage>
</organism>
<dbReference type="GO" id="GO:0005886">
    <property type="term" value="C:plasma membrane"/>
    <property type="evidence" value="ECO:0007669"/>
    <property type="project" value="UniProtKB-SubCell"/>
</dbReference>
<dbReference type="GO" id="GO:0016763">
    <property type="term" value="F:pentosyltransferase activity"/>
    <property type="evidence" value="ECO:0007669"/>
    <property type="project" value="TreeGrafter"/>
</dbReference>
<evidence type="ECO:0000313" key="10">
    <source>
        <dbReference type="EMBL" id="PWR18030.1"/>
    </source>
</evidence>
<dbReference type="InterPro" id="IPR038731">
    <property type="entry name" value="RgtA/B/C-like"/>
</dbReference>
<feature type="domain" description="Glycosyltransferase RgtA/B/C/D-like" evidence="9">
    <location>
        <begin position="70"/>
        <end position="248"/>
    </location>
</feature>
<evidence type="ECO:0000256" key="3">
    <source>
        <dbReference type="ARBA" id="ARBA00022676"/>
    </source>
</evidence>
<evidence type="ECO:0000256" key="8">
    <source>
        <dbReference type="SAM" id="Phobius"/>
    </source>
</evidence>
<feature type="transmembrane region" description="Helical" evidence="8">
    <location>
        <begin position="179"/>
        <end position="198"/>
    </location>
</feature>
<dbReference type="PANTHER" id="PTHR33908">
    <property type="entry name" value="MANNOSYLTRANSFERASE YKCB-RELATED"/>
    <property type="match status" value="1"/>
</dbReference>
<evidence type="ECO:0000313" key="11">
    <source>
        <dbReference type="Proteomes" id="UP000246077"/>
    </source>
</evidence>
<keyword evidence="2" id="KW-1003">Cell membrane</keyword>
<feature type="transmembrane region" description="Helical" evidence="8">
    <location>
        <begin position="373"/>
        <end position="397"/>
    </location>
</feature>
<proteinExistence type="predicted"/>